<dbReference type="AlphaFoldDB" id="A0A0B5D491"/>
<dbReference type="InterPro" id="IPR001853">
    <property type="entry name" value="DSBA-like_thioredoxin_dom"/>
</dbReference>
<keyword evidence="3" id="KW-1185">Reference proteome</keyword>
<dbReference type="HOGENOM" id="CLU_069253_0_2_11"/>
<accession>A0A0B5D491</accession>
<evidence type="ECO:0000313" key="3">
    <source>
        <dbReference type="Proteomes" id="UP000031524"/>
    </source>
</evidence>
<reference evidence="2 3" key="1">
    <citation type="submission" date="2013-04" db="EMBL/GenBank/DDBJ databases">
        <title>Complete genome sequence of Corynebacterium humireducens DSM 45392(T), isolated from a wastewater-fed microbial fuel cell.</title>
        <authorList>
            <person name="Ruckert C."/>
            <person name="Albersmeier A."/>
            <person name="Kalinowski J."/>
        </authorList>
    </citation>
    <scope>NUCLEOTIDE SEQUENCE [LARGE SCALE GENOMIC DNA]</scope>
    <source>
        <strain evidence="3">MFC-5</strain>
    </source>
</reference>
<evidence type="ECO:0000313" key="2">
    <source>
        <dbReference type="EMBL" id="AJE33805.1"/>
    </source>
</evidence>
<dbReference type="EMBL" id="CP005286">
    <property type="protein sequence ID" value="AJE33805.1"/>
    <property type="molecule type" value="Genomic_DNA"/>
</dbReference>
<dbReference type="SUPFAM" id="SSF52833">
    <property type="entry name" value="Thioredoxin-like"/>
    <property type="match status" value="1"/>
</dbReference>
<dbReference type="STRING" id="1223515.B842_09780"/>
<dbReference type="PANTHER" id="PTHR13887:SF41">
    <property type="entry name" value="THIOREDOXIN SUPERFAMILY PROTEIN"/>
    <property type="match status" value="1"/>
</dbReference>
<dbReference type="KEGG" id="chm:B842_09780"/>
<dbReference type="Pfam" id="PF01323">
    <property type="entry name" value="DSBA"/>
    <property type="match status" value="1"/>
</dbReference>
<proteinExistence type="predicted"/>
<dbReference type="Proteomes" id="UP000031524">
    <property type="component" value="Chromosome"/>
</dbReference>
<protein>
    <submittedName>
        <fullName evidence="2">Putative dithiol-disulfide isomerase</fullName>
    </submittedName>
</protein>
<dbReference type="CDD" id="cd03024">
    <property type="entry name" value="DsbA_FrnE"/>
    <property type="match status" value="1"/>
</dbReference>
<dbReference type="PANTHER" id="PTHR13887">
    <property type="entry name" value="GLUTATHIONE S-TRANSFERASE KAPPA"/>
    <property type="match status" value="1"/>
</dbReference>
<sequence length="217" mass="24227">MQNGVMRIDIWSDYICPFCTVGERHLNLALEEFAGRDDVEIVWRSFQLDPEAPHESTGNALDYLTRVKGMSEEQVVAMNDGLAARAAQVGLDFNWRESHMVNTMTAHRLGVLAREDDRGVEWDELVKRAYFTQGRNIADHDELRSLAAEVGLRPQDVESVLADESAYSQEVMADIAEARRIGVQGVPFFVFDGRLAVSGAQPVEVFTRALEQIAAGE</sequence>
<dbReference type="InterPro" id="IPR036249">
    <property type="entry name" value="Thioredoxin-like_sf"/>
</dbReference>
<dbReference type="GO" id="GO:0016853">
    <property type="term" value="F:isomerase activity"/>
    <property type="evidence" value="ECO:0007669"/>
    <property type="project" value="UniProtKB-KW"/>
</dbReference>
<feature type="domain" description="DSBA-like thioredoxin" evidence="1">
    <location>
        <begin position="8"/>
        <end position="210"/>
    </location>
</feature>
<evidence type="ECO:0000259" key="1">
    <source>
        <dbReference type="Pfam" id="PF01323"/>
    </source>
</evidence>
<gene>
    <name evidence="2" type="ORF">B842_09780</name>
</gene>
<dbReference type="Gene3D" id="3.40.30.10">
    <property type="entry name" value="Glutaredoxin"/>
    <property type="match status" value="1"/>
</dbReference>
<keyword evidence="2" id="KW-0413">Isomerase</keyword>
<dbReference type="GO" id="GO:0016491">
    <property type="term" value="F:oxidoreductase activity"/>
    <property type="evidence" value="ECO:0007669"/>
    <property type="project" value="InterPro"/>
</dbReference>
<organism evidence="2 3">
    <name type="scientific">Corynebacterium humireducens NBRC 106098 = DSM 45392</name>
    <dbReference type="NCBI Taxonomy" id="1223515"/>
    <lineage>
        <taxon>Bacteria</taxon>
        <taxon>Bacillati</taxon>
        <taxon>Actinomycetota</taxon>
        <taxon>Actinomycetes</taxon>
        <taxon>Mycobacteriales</taxon>
        <taxon>Corynebacteriaceae</taxon>
        <taxon>Corynebacterium</taxon>
    </lineage>
</organism>
<name>A0A0B5D491_9CORY</name>